<evidence type="ECO:0000313" key="4">
    <source>
        <dbReference type="EMBL" id="ETO25046.1"/>
    </source>
</evidence>
<reference evidence="4 5" key="1">
    <citation type="journal article" date="2013" name="Curr. Biol.">
        <title>The Genome of the Foraminiferan Reticulomyxa filosa.</title>
        <authorList>
            <person name="Glockner G."/>
            <person name="Hulsmann N."/>
            <person name="Schleicher M."/>
            <person name="Noegel A.A."/>
            <person name="Eichinger L."/>
            <person name="Gallinger C."/>
            <person name="Pawlowski J."/>
            <person name="Sierra R."/>
            <person name="Euteneuer U."/>
            <person name="Pillet L."/>
            <person name="Moustafa A."/>
            <person name="Platzer M."/>
            <person name="Groth M."/>
            <person name="Szafranski K."/>
            <person name="Schliwa M."/>
        </authorList>
    </citation>
    <scope>NUCLEOTIDE SEQUENCE [LARGE SCALE GENOMIC DNA]</scope>
</reference>
<feature type="transmembrane region" description="Helical" evidence="3">
    <location>
        <begin position="373"/>
        <end position="393"/>
    </location>
</feature>
<sequence length="422" mass="48181">MIVHSEQYWPSKWLWKWNDDNVFVLPLFFVNFEIQDLQWKNKIKIGFVAMGKYTHHEASQQLLPNHYIHNNNNNDNNNHNSNISNNNNNNNTNNDIGHSNLVINNELKHCNDNNVTIAGNSIHNFVAVLLEKYRALEADRNHYKKQVNECIEEKNRIWLEAMHWKQKCKLNNETFNQYLEMTNKALKEYAEKLEHKFTQHQTQLQFQQIAQCQPQLQLQSQPSDDQKSNGITNSSANISGVNNTHNNHSNSNNNGSSGCSAGSTPEQLMPLDTSIGVGNIHLAVATSPSSSTNSDQKCKIATCEMLQMMGVNLFKTQMDHIGNAGSDNPLQFSNGLCENVIGTVGHCLKNGTDKKQTTSHEIIGRKENQERGIFAFISLFVCLSSNYFNIFPLKKKKQKKLYMFNKAVLHFVINQKSQEKVM</sequence>
<proteinExistence type="predicted"/>
<feature type="compositionally biased region" description="Polar residues" evidence="2">
    <location>
        <begin position="228"/>
        <end position="238"/>
    </location>
</feature>
<evidence type="ECO:0000313" key="5">
    <source>
        <dbReference type="Proteomes" id="UP000023152"/>
    </source>
</evidence>
<dbReference type="EMBL" id="ASPP01008774">
    <property type="protein sequence ID" value="ETO25046.1"/>
    <property type="molecule type" value="Genomic_DNA"/>
</dbReference>
<feature type="region of interest" description="Disordered" evidence="2">
    <location>
        <begin position="215"/>
        <end position="270"/>
    </location>
</feature>
<evidence type="ECO:0000256" key="2">
    <source>
        <dbReference type="SAM" id="MobiDB-lite"/>
    </source>
</evidence>
<comment type="caution">
    <text evidence="4">The sequence shown here is derived from an EMBL/GenBank/DDBJ whole genome shotgun (WGS) entry which is preliminary data.</text>
</comment>
<feature type="coiled-coil region" evidence="1">
    <location>
        <begin position="126"/>
        <end position="153"/>
    </location>
</feature>
<keyword evidence="1" id="KW-0175">Coiled coil</keyword>
<name>X6NGC5_RETFI</name>
<organism evidence="4 5">
    <name type="scientific">Reticulomyxa filosa</name>
    <dbReference type="NCBI Taxonomy" id="46433"/>
    <lineage>
        <taxon>Eukaryota</taxon>
        <taxon>Sar</taxon>
        <taxon>Rhizaria</taxon>
        <taxon>Retaria</taxon>
        <taxon>Foraminifera</taxon>
        <taxon>Monothalamids</taxon>
        <taxon>Reticulomyxidae</taxon>
        <taxon>Reticulomyxa</taxon>
    </lineage>
</organism>
<keyword evidence="3" id="KW-0472">Membrane</keyword>
<keyword evidence="3" id="KW-0812">Transmembrane</keyword>
<feature type="compositionally biased region" description="Low complexity" evidence="2">
    <location>
        <begin position="239"/>
        <end position="263"/>
    </location>
</feature>
<dbReference type="Proteomes" id="UP000023152">
    <property type="component" value="Unassembled WGS sequence"/>
</dbReference>
<feature type="region of interest" description="Disordered" evidence="2">
    <location>
        <begin position="66"/>
        <end position="97"/>
    </location>
</feature>
<protein>
    <submittedName>
        <fullName evidence="4">Uncharacterized protein</fullName>
    </submittedName>
</protein>
<keyword evidence="3" id="KW-1133">Transmembrane helix</keyword>
<evidence type="ECO:0000256" key="1">
    <source>
        <dbReference type="SAM" id="Coils"/>
    </source>
</evidence>
<accession>X6NGC5</accession>
<gene>
    <name evidence="4" type="ORF">RFI_12094</name>
</gene>
<evidence type="ECO:0000256" key="3">
    <source>
        <dbReference type="SAM" id="Phobius"/>
    </source>
</evidence>
<dbReference type="AlphaFoldDB" id="X6NGC5"/>
<keyword evidence="5" id="KW-1185">Reference proteome</keyword>